<gene>
    <name evidence="1" type="ORF">UJA718_LOCUS37233</name>
</gene>
<proteinExistence type="predicted"/>
<name>A0A821JGZ2_9BILA</name>
<dbReference type="Proteomes" id="UP000663873">
    <property type="component" value="Unassembled WGS sequence"/>
</dbReference>
<comment type="caution">
    <text evidence="1">The sequence shown here is derived from an EMBL/GenBank/DDBJ whole genome shotgun (WGS) entry which is preliminary data.</text>
</comment>
<protein>
    <submittedName>
        <fullName evidence="1">Uncharacterized protein</fullName>
    </submittedName>
</protein>
<keyword evidence="2" id="KW-1185">Reference proteome</keyword>
<evidence type="ECO:0000313" key="1">
    <source>
        <dbReference type="EMBL" id="CAF4720664.1"/>
    </source>
</evidence>
<evidence type="ECO:0000313" key="2">
    <source>
        <dbReference type="Proteomes" id="UP000663873"/>
    </source>
</evidence>
<accession>A0A821JGZ2</accession>
<feature type="non-terminal residue" evidence="1">
    <location>
        <position position="1"/>
    </location>
</feature>
<dbReference type="EMBL" id="CAJOBP010036790">
    <property type="protein sequence ID" value="CAF4720664.1"/>
    <property type="molecule type" value="Genomic_DNA"/>
</dbReference>
<sequence length="87" mass="9405">ESIMMNGMKHDLVGSASAAAAAAAAYQSPLLYGPTPSWMGTENFPEMNSFGLYHPHPYPTSYDRHHHHHHSASTYSSLAAAAAYRSS</sequence>
<reference evidence="1" key="1">
    <citation type="submission" date="2021-02" db="EMBL/GenBank/DDBJ databases">
        <authorList>
            <person name="Nowell W R."/>
        </authorList>
    </citation>
    <scope>NUCLEOTIDE SEQUENCE</scope>
</reference>
<organism evidence="1 2">
    <name type="scientific">Rotaria socialis</name>
    <dbReference type="NCBI Taxonomy" id="392032"/>
    <lineage>
        <taxon>Eukaryota</taxon>
        <taxon>Metazoa</taxon>
        <taxon>Spiralia</taxon>
        <taxon>Gnathifera</taxon>
        <taxon>Rotifera</taxon>
        <taxon>Eurotatoria</taxon>
        <taxon>Bdelloidea</taxon>
        <taxon>Philodinida</taxon>
        <taxon>Philodinidae</taxon>
        <taxon>Rotaria</taxon>
    </lineage>
</organism>
<dbReference type="AlphaFoldDB" id="A0A821JGZ2"/>
<feature type="non-terminal residue" evidence="1">
    <location>
        <position position="87"/>
    </location>
</feature>